<dbReference type="SMART" id="SM00710">
    <property type="entry name" value="PbH1"/>
    <property type="match status" value="5"/>
</dbReference>
<evidence type="ECO:0000259" key="1">
    <source>
        <dbReference type="Pfam" id="PF13229"/>
    </source>
</evidence>
<dbReference type="AlphaFoldDB" id="A0A0N9I5B0"/>
<keyword evidence="3" id="KW-1185">Reference proteome</keyword>
<protein>
    <recommendedName>
        <fullName evidence="1">Right handed beta helix domain-containing protein</fullName>
    </recommendedName>
</protein>
<gene>
    <name evidence="2" type="ORF">AOZ06_34340</name>
</gene>
<feature type="domain" description="Right handed beta helix" evidence="1">
    <location>
        <begin position="9"/>
        <end position="126"/>
    </location>
</feature>
<dbReference type="SUPFAM" id="SSF51126">
    <property type="entry name" value="Pectin lyase-like"/>
    <property type="match status" value="1"/>
</dbReference>
<dbReference type="OrthoDB" id="9795222at2"/>
<name>A0A0N9I5B0_9PSEU</name>
<reference evidence="2 3" key="1">
    <citation type="submission" date="2015-07" db="EMBL/GenBank/DDBJ databases">
        <title>Genome sequencing of Kibdelosporangium phytohabitans.</title>
        <authorList>
            <person name="Qin S."/>
            <person name="Xing K."/>
        </authorList>
    </citation>
    <scope>NUCLEOTIDE SEQUENCE [LARGE SCALE GENOMIC DNA]</scope>
    <source>
        <strain evidence="2 3">KLBMP1111</strain>
    </source>
</reference>
<evidence type="ECO:0000313" key="3">
    <source>
        <dbReference type="Proteomes" id="UP000063699"/>
    </source>
</evidence>
<dbReference type="InterPro" id="IPR012334">
    <property type="entry name" value="Pectin_lyas_fold"/>
</dbReference>
<proteinExistence type="predicted"/>
<evidence type="ECO:0000313" key="2">
    <source>
        <dbReference type="EMBL" id="ALG11286.1"/>
    </source>
</evidence>
<dbReference type="InterPro" id="IPR039448">
    <property type="entry name" value="Beta_helix"/>
</dbReference>
<dbReference type="InterPro" id="IPR006626">
    <property type="entry name" value="PbH1"/>
</dbReference>
<sequence>MITVRDTLHLTGLSGVTIEDVLIDTGGDGIVIDNCRDVTIARVIVNACDGDGIRVRGSANVSIEDCAIYGYDTGSAVDGTFTCAHPGPRGGIRVLADSRDVTLTSTVIEHSQGLVLDAVDDVVVRGLHMADVCGAPLTLRGRGRRLDIGDIDVCNVLSDVPRAVQPAHVPAERPHQCA</sequence>
<dbReference type="EMBL" id="CP012752">
    <property type="protein sequence ID" value="ALG11286.1"/>
    <property type="molecule type" value="Genomic_DNA"/>
</dbReference>
<dbReference type="Pfam" id="PF13229">
    <property type="entry name" value="Beta_helix"/>
    <property type="match status" value="1"/>
</dbReference>
<dbReference type="STRING" id="860235.AOZ06_34340"/>
<dbReference type="Proteomes" id="UP000063699">
    <property type="component" value="Chromosome"/>
</dbReference>
<dbReference type="InterPro" id="IPR011050">
    <property type="entry name" value="Pectin_lyase_fold/virulence"/>
</dbReference>
<dbReference type="KEGG" id="kphy:AOZ06_34340"/>
<organism evidence="2 3">
    <name type="scientific">Kibdelosporangium phytohabitans</name>
    <dbReference type="NCBI Taxonomy" id="860235"/>
    <lineage>
        <taxon>Bacteria</taxon>
        <taxon>Bacillati</taxon>
        <taxon>Actinomycetota</taxon>
        <taxon>Actinomycetes</taxon>
        <taxon>Pseudonocardiales</taxon>
        <taxon>Pseudonocardiaceae</taxon>
        <taxon>Kibdelosporangium</taxon>
    </lineage>
</organism>
<dbReference type="RefSeq" id="WP_054293187.1">
    <property type="nucleotide sequence ID" value="NZ_CP012752.1"/>
</dbReference>
<dbReference type="Gene3D" id="2.160.20.10">
    <property type="entry name" value="Single-stranded right-handed beta-helix, Pectin lyase-like"/>
    <property type="match status" value="1"/>
</dbReference>
<accession>A0A0N9I5B0</accession>